<sequence length="414" mass="47136">MAKYLLGIAPSQYPRSTSTAVTYPTFHQFSRLPLELRIKIWKDACLPCSDFEGGLHYVTVDAVDTYGSWSEDYVHPVIDDPNLEGHDYDYEGCGYVAMRALECPWGKTGNSLSPANPLNKSAYLWDAGLWLACKESREVVLKHLNFKEWLACRQQPLRRDQRAWYYKDFPSAIVPRNNNEKWCPLVKPGGDIFCIDASNLASLPGSSLEMMLLAPFLGTKKFTVVGYWNIAFKFDRSWNDNFPSSWNDLMGREDSVRSRVATSLFYQVPAVNDFPSLWLIDDNVRWIARSREKCSAVWRDLEDEYVEIDWDQTRSNVLDGALGAVSNFIDALQQLADKKHYFYDSSPMSLSLRLLVRRKNQLPGCIDEGVESSNGYRDDSEDENEVPSSDENDGGDNSDEGDERTGVPQHQEHG</sequence>
<gene>
    <name evidence="3" type="ORF">FPANT_10703</name>
</gene>
<dbReference type="AlphaFoldDB" id="A0A8H5NS87"/>
<feature type="region of interest" description="Disordered" evidence="1">
    <location>
        <begin position="366"/>
        <end position="414"/>
    </location>
</feature>
<feature type="domain" description="2EXR" evidence="2">
    <location>
        <begin position="26"/>
        <end position="151"/>
    </location>
</feature>
<reference evidence="3 4" key="1">
    <citation type="submission" date="2020-05" db="EMBL/GenBank/DDBJ databases">
        <title>Identification and distribution of gene clusters putatively required for synthesis of sphingolipid metabolism inhibitors in phylogenetically diverse species of the filamentous fungus Fusarium.</title>
        <authorList>
            <person name="Kim H.-S."/>
            <person name="Busman M."/>
            <person name="Brown D.W."/>
            <person name="Divon H."/>
            <person name="Uhlig S."/>
            <person name="Proctor R.H."/>
        </authorList>
    </citation>
    <scope>NUCLEOTIDE SEQUENCE [LARGE SCALE GENOMIC DNA]</scope>
    <source>
        <strain evidence="3 4">NRRL 25211</strain>
    </source>
</reference>
<dbReference type="Pfam" id="PF20150">
    <property type="entry name" value="2EXR"/>
    <property type="match status" value="1"/>
</dbReference>
<comment type="caution">
    <text evidence="3">The sequence shown here is derived from an EMBL/GenBank/DDBJ whole genome shotgun (WGS) entry which is preliminary data.</text>
</comment>
<dbReference type="PANTHER" id="PTHR35910:SF1">
    <property type="entry name" value="2EXR DOMAIN-CONTAINING PROTEIN"/>
    <property type="match status" value="1"/>
</dbReference>
<feature type="compositionally biased region" description="Acidic residues" evidence="1">
    <location>
        <begin position="379"/>
        <end position="402"/>
    </location>
</feature>
<protein>
    <submittedName>
        <fullName evidence="3">Tetracycline resistance</fullName>
    </submittedName>
</protein>
<dbReference type="EMBL" id="JAAOAR010000616">
    <property type="protein sequence ID" value="KAF5576922.1"/>
    <property type="molecule type" value="Genomic_DNA"/>
</dbReference>
<evidence type="ECO:0000256" key="1">
    <source>
        <dbReference type="SAM" id="MobiDB-lite"/>
    </source>
</evidence>
<dbReference type="InterPro" id="IPR045518">
    <property type="entry name" value="2EXR"/>
</dbReference>
<evidence type="ECO:0000313" key="4">
    <source>
        <dbReference type="Proteomes" id="UP000544095"/>
    </source>
</evidence>
<organism evidence="3 4">
    <name type="scientific">Fusarium pseudoanthophilum</name>
    <dbReference type="NCBI Taxonomy" id="48495"/>
    <lineage>
        <taxon>Eukaryota</taxon>
        <taxon>Fungi</taxon>
        <taxon>Dikarya</taxon>
        <taxon>Ascomycota</taxon>
        <taxon>Pezizomycotina</taxon>
        <taxon>Sordariomycetes</taxon>
        <taxon>Hypocreomycetidae</taxon>
        <taxon>Hypocreales</taxon>
        <taxon>Nectriaceae</taxon>
        <taxon>Fusarium</taxon>
        <taxon>Fusarium fujikuroi species complex</taxon>
    </lineage>
</organism>
<dbReference type="Proteomes" id="UP000544095">
    <property type="component" value="Unassembled WGS sequence"/>
</dbReference>
<name>A0A8H5NS87_9HYPO</name>
<dbReference type="PANTHER" id="PTHR35910">
    <property type="entry name" value="2EXR DOMAIN-CONTAINING PROTEIN"/>
    <property type="match status" value="1"/>
</dbReference>
<accession>A0A8H5NS87</accession>
<evidence type="ECO:0000259" key="2">
    <source>
        <dbReference type="Pfam" id="PF20150"/>
    </source>
</evidence>
<evidence type="ECO:0000313" key="3">
    <source>
        <dbReference type="EMBL" id="KAF5576922.1"/>
    </source>
</evidence>
<keyword evidence="4" id="KW-1185">Reference proteome</keyword>
<proteinExistence type="predicted"/>